<evidence type="ECO:0000313" key="2">
    <source>
        <dbReference type="Proteomes" id="UP001341281"/>
    </source>
</evidence>
<gene>
    <name evidence="1" type="ORF">U9M48_027317</name>
</gene>
<dbReference type="PANTHER" id="PTHR47169:SF2">
    <property type="entry name" value="OS01G0541250 PROTEIN"/>
    <property type="match status" value="1"/>
</dbReference>
<dbReference type="PANTHER" id="PTHR47169">
    <property type="entry name" value="OS01G0541250 PROTEIN"/>
    <property type="match status" value="1"/>
</dbReference>
<feature type="non-terminal residue" evidence="1">
    <location>
        <position position="160"/>
    </location>
</feature>
<accession>A0AAQ3TX22</accession>
<evidence type="ECO:0000313" key="1">
    <source>
        <dbReference type="EMBL" id="WVZ79777.1"/>
    </source>
</evidence>
<sequence>MLDPPSLPNNPKFIEMKYLIHTDEKWFNATKKNRNFYLLPNEEDPYRTVQNKNAMEKCMLFCGVGLPWFDDEGNCIFDGKIGIWPFVRKLFKLNGLNKEDMRQYGFNRTMPLHIRVSRNMDELIENVEKEFNEYDPCTLRRAFLTLQGCMLEVMKSDGGN</sequence>
<dbReference type="InterPro" id="IPR036397">
    <property type="entry name" value="RNaseH_sf"/>
</dbReference>
<keyword evidence="2" id="KW-1185">Reference proteome</keyword>
<name>A0AAQ3TX22_PASNO</name>
<proteinExistence type="predicted"/>
<dbReference type="EMBL" id="CP144750">
    <property type="protein sequence ID" value="WVZ79777.1"/>
    <property type="molecule type" value="Genomic_DNA"/>
</dbReference>
<protein>
    <submittedName>
        <fullName evidence="1">Uncharacterized protein</fullName>
    </submittedName>
</protein>
<dbReference type="AlphaFoldDB" id="A0AAQ3TX22"/>
<dbReference type="Gene3D" id="3.30.420.10">
    <property type="entry name" value="Ribonuclease H-like superfamily/Ribonuclease H"/>
    <property type="match status" value="2"/>
</dbReference>
<dbReference type="GO" id="GO:0003676">
    <property type="term" value="F:nucleic acid binding"/>
    <property type="evidence" value="ECO:0007669"/>
    <property type="project" value="InterPro"/>
</dbReference>
<organism evidence="1 2">
    <name type="scientific">Paspalum notatum var. saurae</name>
    <dbReference type="NCBI Taxonomy" id="547442"/>
    <lineage>
        <taxon>Eukaryota</taxon>
        <taxon>Viridiplantae</taxon>
        <taxon>Streptophyta</taxon>
        <taxon>Embryophyta</taxon>
        <taxon>Tracheophyta</taxon>
        <taxon>Spermatophyta</taxon>
        <taxon>Magnoliopsida</taxon>
        <taxon>Liliopsida</taxon>
        <taxon>Poales</taxon>
        <taxon>Poaceae</taxon>
        <taxon>PACMAD clade</taxon>
        <taxon>Panicoideae</taxon>
        <taxon>Andropogonodae</taxon>
        <taxon>Paspaleae</taxon>
        <taxon>Paspalinae</taxon>
        <taxon>Paspalum</taxon>
    </lineage>
</organism>
<reference evidence="1 2" key="1">
    <citation type="submission" date="2024-02" db="EMBL/GenBank/DDBJ databases">
        <title>High-quality chromosome-scale genome assembly of Pensacola bahiagrass (Paspalum notatum Flugge var. saurae).</title>
        <authorList>
            <person name="Vega J.M."/>
            <person name="Podio M."/>
            <person name="Orjuela J."/>
            <person name="Siena L.A."/>
            <person name="Pessino S.C."/>
            <person name="Combes M.C."/>
            <person name="Mariac C."/>
            <person name="Albertini E."/>
            <person name="Pupilli F."/>
            <person name="Ortiz J.P.A."/>
            <person name="Leblanc O."/>
        </authorList>
    </citation>
    <scope>NUCLEOTIDE SEQUENCE [LARGE SCALE GENOMIC DNA]</scope>
    <source>
        <strain evidence="1">R1</strain>
        <tissue evidence="1">Leaf</tissue>
    </source>
</reference>
<dbReference type="Proteomes" id="UP001341281">
    <property type="component" value="Chromosome 06"/>
</dbReference>